<dbReference type="InterPro" id="IPR047111">
    <property type="entry name" value="YbaP-like"/>
</dbReference>
<dbReference type="RefSeq" id="WP_190309852.1">
    <property type="nucleotide sequence ID" value="NZ_JACNYK010000003.1"/>
</dbReference>
<evidence type="ECO:0000256" key="1">
    <source>
        <dbReference type="SAM" id="SignalP"/>
    </source>
</evidence>
<reference evidence="2 3" key="1">
    <citation type="submission" date="2020-08" db="EMBL/GenBank/DDBJ databases">
        <title>Sphingobacterium sp. DN00404 isolated from aquaculture water.</title>
        <authorList>
            <person name="Zhang M."/>
        </authorList>
    </citation>
    <scope>NUCLEOTIDE SEQUENCE [LARGE SCALE GENOMIC DNA]</scope>
    <source>
        <strain evidence="2 3">KCTC 32294</strain>
    </source>
</reference>
<comment type="caution">
    <text evidence="2">The sequence shown here is derived from an EMBL/GenBank/DDBJ whole genome shotgun (WGS) entry which is preliminary data.</text>
</comment>
<dbReference type="PANTHER" id="PTHR40590">
    <property type="entry name" value="CYTOPLASMIC PROTEIN-RELATED"/>
    <property type="match status" value="1"/>
</dbReference>
<dbReference type="InterPro" id="IPR002816">
    <property type="entry name" value="TraB/PrgY/GumN_fam"/>
</dbReference>
<dbReference type="EMBL" id="JACNYK010000003">
    <property type="protein sequence ID" value="MBD1426716.1"/>
    <property type="molecule type" value="Genomic_DNA"/>
</dbReference>
<organism evidence="2 3">
    <name type="scientific">Sphingobacterium arenae</name>
    <dbReference type="NCBI Taxonomy" id="1280598"/>
    <lineage>
        <taxon>Bacteria</taxon>
        <taxon>Pseudomonadati</taxon>
        <taxon>Bacteroidota</taxon>
        <taxon>Sphingobacteriia</taxon>
        <taxon>Sphingobacteriales</taxon>
        <taxon>Sphingobacteriaceae</taxon>
        <taxon>Sphingobacterium</taxon>
    </lineage>
</organism>
<feature type="signal peptide" evidence="1">
    <location>
        <begin position="1"/>
        <end position="19"/>
    </location>
</feature>
<accession>A0ABR7Y5Z4</accession>
<dbReference type="CDD" id="cd14789">
    <property type="entry name" value="Tiki"/>
    <property type="match status" value="1"/>
</dbReference>
<keyword evidence="1" id="KW-0732">Signal</keyword>
<protein>
    <submittedName>
        <fullName evidence="2">TraB/GumN family protein</fullName>
    </submittedName>
</protein>
<sequence>MKNKLCLLIFLVVQQFAFGQNTILWKISDTINNKESYIVGTFHQFGSSFVDSIPEIKKVLLNAELAVFESIDHIDSTRKMIDRRKSSLEIEKRLKKKDFIKLKEIAKDWRVDLYKLKPLEISWKLQQEFQKIKCRTTQPTDKFKHFDNYLIYTAKKHKIEIYGLETDSLQLALIDEENKSPNWRKERKNIRYWIKQMTSDKPNLNACRLADKYRKFDIDYEFEKECESDILLAQRNKEWMKILPDMLRKQNIFIAVGYSHLKRKCGILEQLKNMGFAVEQVALKPVANIS</sequence>
<name>A0ABR7Y5Z4_9SPHI</name>
<feature type="chain" id="PRO_5045400448" evidence="1">
    <location>
        <begin position="20"/>
        <end position="290"/>
    </location>
</feature>
<gene>
    <name evidence="2" type="ORF">H8B17_14090</name>
</gene>
<dbReference type="PANTHER" id="PTHR40590:SF1">
    <property type="entry name" value="CYTOPLASMIC PROTEIN"/>
    <property type="match status" value="1"/>
</dbReference>
<dbReference type="Proteomes" id="UP000606494">
    <property type="component" value="Unassembled WGS sequence"/>
</dbReference>
<evidence type="ECO:0000313" key="3">
    <source>
        <dbReference type="Proteomes" id="UP000606494"/>
    </source>
</evidence>
<keyword evidence="3" id="KW-1185">Reference proteome</keyword>
<evidence type="ECO:0000313" key="2">
    <source>
        <dbReference type="EMBL" id="MBD1426716.1"/>
    </source>
</evidence>
<proteinExistence type="predicted"/>
<dbReference type="Pfam" id="PF01963">
    <property type="entry name" value="TraB_PrgY_gumN"/>
    <property type="match status" value="1"/>
</dbReference>